<dbReference type="EMBL" id="HBHQ01003306">
    <property type="protein sequence ID" value="CAD9810342.1"/>
    <property type="molecule type" value="Transcribed_RNA"/>
</dbReference>
<feature type="compositionally biased region" description="Basic and acidic residues" evidence="3">
    <location>
        <begin position="254"/>
        <end position="275"/>
    </location>
</feature>
<dbReference type="InterPro" id="IPR029344">
    <property type="entry name" value="SLBP_RNA_bind"/>
</dbReference>
<feature type="compositionally biased region" description="Basic and acidic residues" evidence="3">
    <location>
        <begin position="1"/>
        <end position="10"/>
    </location>
</feature>
<feature type="compositionally biased region" description="Polar residues" evidence="3">
    <location>
        <begin position="159"/>
        <end position="173"/>
    </location>
</feature>
<feature type="region of interest" description="Disordered" evidence="3">
    <location>
        <begin position="131"/>
        <end position="224"/>
    </location>
</feature>
<gene>
    <name evidence="5" type="ORF">ASEP1449_LOCUS2165</name>
</gene>
<dbReference type="InterPro" id="IPR026502">
    <property type="entry name" value="SLBP1/SLBP2"/>
</dbReference>
<feature type="region of interest" description="Disordered" evidence="3">
    <location>
        <begin position="249"/>
        <end position="289"/>
    </location>
</feature>
<dbReference type="AlphaFoldDB" id="A0A7S2U6X7"/>
<organism evidence="5">
    <name type="scientific">Attheya septentrionalis</name>
    <dbReference type="NCBI Taxonomy" id="420275"/>
    <lineage>
        <taxon>Eukaryota</taxon>
        <taxon>Sar</taxon>
        <taxon>Stramenopiles</taxon>
        <taxon>Ochrophyta</taxon>
        <taxon>Bacillariophyta</taxon>
        <taxon>Coscinodiscophyceae</taxon>
        <taxon>Chaetocerotophycidae</taxon>
        <taxon>Chaetocerotales</taxon>
        <taxon>Attheyaceae</taxon>
        <taxon>Attheya</taxon>
    </lineage>
</organism>
<keyword evidence="2" id="KW-0694">RNA-binding</keyword>
<accession>A0A7S2U6X7</accession>
<dbReference type="GO" id="GO:0051028">
    <property type="term" value="P:mRNA transport"/>
    <property type="evidence" value="ECO:0007669"/>
    <property type="project" value="TreeGrafter"/>
</dbReference>
<dbReference type="Pfam" id="PF15247">
    <property type="entry name" value="SLBP_RNA_bind"/>
    <property type="match status" value="1"/>
</dbReference>
<feature type="compositionally biased region" description="Acidic residues" evidence="3">
    <location>
        <begin position="277"/>
        <end position="289"/>
    </location>
</feature>
<name>A0A7S2U6X7_9STRA</name>
<dbReference type="GO" id="GO:0005737">
    <property type="term" value="C:cytoplasm"/>
    <property type="evidence" value="ECO:0007669"/>
    <property type="project" value="TreeGrafter"/>
</dbReference>
<dbReference type="Gene3D" id="1.10.8.1120">
    <property type="entry name" value="Histone RNA hairpin-binding protein RNA-binding domain"/>
    <property type="match status" value="1"/>
</dbReference>
<dbReference type="GO" id="GO:0071204">
    <property type="term" value="C:histone pre-mRNA 3'end processing complex"/>
    <property type="evidence" value="ECO:0007669"/>
    <property type="project" value="TreeGrafter"/>
</dbReference>
<dbReference type="InterPro" id="IPR038294">
    <property type="entry name" value="SLBP_RNA_bind_sf"/>
</dbReference>
<evidence type="ECO:0000256" key="2">
    <source>
        <dbReference type="ARBA" id="ARBA00022884"/>
    </source>
</evidence>
<feature type="region of interest" description="Disordered" evidence="3">
    <location>
        <begin position="1"/>
        <end position="85"/>
    </location>
</feature>
<dbReference type="PANTHER" id="PTHR17408">
    <property type="entry name" value="HISTONE RNA HAIRPIN-BINDING PROTEIN"/>
    <property type="match status" value="1"/>
</dbReference>
<protein>
    <recommendedName>
        <fullName evidence="4">Histone RNA hairpin-binding protein RNA-binding domain-containing protein</fullName>
    </recommendedName>
</protein>
<feature type="compositionally biased region" description="Basic residues" evidence="3">
    <location>
        <begin position="64"/>
        <end position="75"/>
    </location>
</feature>
<evidence type="ECO:0000256" key="3">
    <source>
        <dbReference type="SAM" id="MobiDB-lite"/>
    </source>
</evidence>
<sequence length="289" mass="32501">MKRYHSDSSRPRPRHRLSPPPQRRNEDNKRRKIDQSTGPAPNASAMLLDGQPIPQLDPGDPVHARRVHQRRKMVQKGKNTVGYDEYIRQVPLHQRRPRCPDHPMTPDFKADIPNRRWLGLVSSWRKGLHKYDPADLMNAGNQTSESQEIDKPSPAAAASTPQVSTGGAWSQVVSPEDQRKTNDATRPGLQVEFSNESLKRGEVVSLSSGPGSVGGESNSSMDARCPSEQFDEAADTMNEDDDVSQFMLETSEDYQEHQPMDDEMKRWEASQKAEQDFLSDGDDSDDDLL</sequence>
<reference evidence="5" key="1">
    <citation type="submission" date="2021-01" db="EMBL/GenBank/DDBJ databases">
        <authorList>
            <person name="Corre E."/>
            <person name="Pelletier E."/>
            <person name="Niang G."/>
            <person name="Scheremetjew M."/>
            <person name="Finn R."/>
            <person name="Kale V."/>
            <person name="Holt S."/>
            <person name="Cochrane G."/>
            <person name="Meng A."/>
            <person name="Brown T."/>
            <person name="Cohen L."/>
        </authorList>
    </citation>
    <scope>NUCLEOTIDE SEQUENCE</scope>
    <source>
        <strain evidence="5">CCMP2084</strain>
    </source>
</reference>
<evidence type="ECO:0000259" key="4">
    <source>
        <dbReference type="Pfam" id="PF15247"/>
    </source>
</evidence>
<feature type="domain" description="Histone RNA hairpin-binding protein RNA-binding" evidence="4">
    <location>
        <begin position="64"/>
        <end position="133"/>
    </location>
</feature>
<proteinExistence type="inferred from homology"/>
<dbReference type="PANTHER" id="PTHR17408:SF0">
    <property type="entry name" value="HISTONE RNA HAIRPIN-BINDING PROTEIN"/>
    <property type="match status" value="1"/>
</dbReference>
<dbReference type="GO" id="GO:0071207">
    <property type="term" value="F:histone pre-mRNA stem-loop binding"/>
    <property type="evidence" value="ECO:0007669"/>
    <property type="project" value="TreeGrafter"/>
</dbReference>
<dbReference type="GO" id="GO:0006398">
    <property type="term" value="P:mRNA 3'-end processing by stem-loop binding and cleavage"/>
    <property type="evidence" value="ECO:0007669"/>
    <property type="project" value="TreeGrafter"/>
</dbReference>
<evidence type="ECO:0000313" key="5">
    <source>
        <dbReference type="EMBL" id="CAD9810342.1"/>
    </source>
</evidence>
<feature type="compositionally biased region" description="Low complexity" evidence="3">
    <location>
        <begin position="203"/>
        <end position="220"/>
    </location>
</feature>
<evidence type="ECO:0000256" key="1">
    <source>
        <dbReference type="ARBA" id="ARBA00006151"/>
    </source>
</evidence>
<dbReference type="GO" id="GO:0003729">
    <property type="term" value="F:mRNA binding"/>
    <property type="evidence" value="ECO:0007669"/>
    <property type="project" value="InterPro"/>
</dbReference>
<comment type="similarity">
    <text evidence="1">Belongs to the SLBP family.</text>
</comment>